<reference evidence="3" key="1">
    <citation type="submission" date="2020-04" db="EMBL/GenBank/DDBJ databases">
        <authorList>
            <person name="Chiriac C."/>
            <person name="Salcher M."/>
            <person name="Ghai R."/>
            <person name="Kavagutti S V."/>
        </authorList>
    </citation>
    <scope>NUCLEOTIDE SEQUENCE</scope>
</reference>
<accession>A0A6J5LI37</accession>
<feature type="region of interest" description="Disordered" evidence="1">
    <location>
        <begin position="203"/>
        <end position="249"/>
    </location>
</feature>
<feature type="compositionally biased region" description="Basic and acidic residues" evidence="1">
    <location>
        <begin position="44"/>
        <end position="64"/>
    </location>
</feature>
<protein>
    <submittedName>
        <fullName evidence="3">Uncharacterized protein</fullName>
    </submittedName>
</protein>
<name>A0A6J5LI37_9CAUD</name>
<dbReference type="EMBL" id="LR796232">
    <property type="protein sequence ID" value="CAB4128174.1"/>
    <property type="molecule type" value="Genomic_DNA"/>
</dbReference>
<proteinExistence type="predicted"/>
<sequence>MRVKSANQGRYVMDEQMMGQAAPEQTPVPTEKMLSQSEVNSLIAREKQAAANRARQEVEREYQQRLEQMQQQAQGGGQGDQREHTGPTQAEADTLYQQVQERFNREMQERQFQQEITNIANNYHAKIEHGKKNYEDFDKITENFDPGAFPQLIYLVSGIDNAADIIYDLSKNPNKLAAIDLLAQRSPKMAHAELMKLSGSISQNMQARSENEQNPVAQPLSPLTPSRVSAGSNGPMSVSDLRQQRWLRG</sequence>
<evidence type="ECO:0000313" key="2">
    <source>
        <dbReference type="EMBL" id="CAB4128174.1"/>
    </source>
</evidence>
<organism evidence="3">
    <name type="scientific">uncultured Caudovirales phage</name>
    <dbReference type="NCBI Taxonomy" id="2100421"/>
    <lineage>
        <taxon>Viruses</taxon>
        <taxon>Duplodnaviria</taxon>
        <taxon>Heunggongvirae</taxon>
        <taxon>Uroviricota</taxon>
        <taxon>Caudoviricetes</taxon>
        <taxon>Peduoviridae</taxon>
        <taxon>Maltschvirus</taxon>
        <taxon>Maltschvirus maltsch</taxon>
    </lineage>
</organism>
<evidence type="ECO:0000256" key="1">
    <source>
        <dbReference type="SAM" id="MobiDB-lite"/>
    </source>
</evidence>
<dbReference type="EMBL" id="LR796285">
    <property type="protein sequence ID" value="CAB4134268.1"/>
    <property type="molecule type" value="Genomic_DNA"/>
</dbReference>
<feature type="region of interest" description="Disordered" evidence="1">
    <location>
        <begin position="1"/>
        <end position="87"/>
    </location>
</feature>
<evidence type="ECO:0000313" key="3">
    <source>
        <dbReference type="EMBL" id="CAB4134268.1"/>
    </source>
</evidence>
<feature type="compositionally biased region" description="Polar residues" evidence="1">
    <location>
        <begin position="203"/>
        <end position="236"/>
    </location>
</feature>
<gene>
    <name evidence="2" type="ORF">UFOVP101_19</name>
    <name evidence="3" type="ORF">UFOVP270_37</name>
</gene>